<name>A0A1A0Q443_9MYCO</name>
<keyword evidence="1" id="KW-0472">Membrane</keyword>
<keyword evidence="1" id="KW-1133">Transmembrane helix</keyword>
<protein>
    <submittedName>
        <fullName evidence="2">Uncharacterized protein</fullName>
    </submittedName>
</protein>
<feature type="transmembrane region" description="Helical" evidence="1">
    <location>
        <begin position="64"/>
        <end position="82"/>
    </location>
</feature>
<feature type="transmembrane region" description="Helical" evidence="1">
    <location>
        <begin position="94"/>
        <end position="113"/>
    </location>
</feature>
<evidence type="ECO:0000256" key="1">
    <source>
        <dbReference type="SAM" id="Phobius"/>
    </source>
</evidence>
<feature type="transmembrane region" description="Helical" evidence="1">
    <location>
        <begin position="43"/>
        <end position="59"/>
    </location>
</feature>
<dbReference type="AlphaFoldDB" id="A0A1A0Q443"/>
<dbReference type="STRING" id="81858.BST23_24175"/>
<dbReference type="EMBL" id="MVHP01000043">
    <property type="protein sequence ID" value="ORA59575.1"/>
    <property type="molecule type" value="Genomic_DNA"/>
</dbReference>
<comment type="caution">
    <text evidence="2">The sequence shown here is derived from an EMBL/GenBank/DDBJ whole genome shotgun (WGS) entry which is preliminary data.</text>
</comment>
<gene>
    <name evidence="2" type="ORF">BST23_24175</name>
</gene>
<reference evidence="2 3" key="1">
    <citation type="submission" date="2017-02" db="EMBL/GenBank/DDBJ databases">
        <title>The new phylogeny of genus Mycobacterium.</title>
        <authorList>
            <person name="Tortoli E."/>
            <person name="Trovato A."/>
            <person name="Cirillo D.M."/>
        </authorList>
    </citation>
    <scope>NUCLEOTIDE SEQUENCE [LARGE SCALE GENOMIC DNA]</scope>
    <source>
        <strain evidence="2 3">FI-09383</strain>
    </source>
</reference>
<accession>A0A1X0CHI6</accession>
<proteinExistence type="predicted"/>
<accession>A0A1A0Q443</accession>
<evidence type="ECO:0000313" key="3">
    <source>
        <dbReference type="Proteomes" id="UP000192772"/>
    </source>
</evidence>
<dbReference type="Proteomes" id="UP000192772">
    <property type="component" value="Unassembled WGS sequence"/>
</dbReference>
<evidence type="ECO:0000313" key="2">
    <source>
        <dbReference type="EMBL" id="ORA59575.1"/>
    </source>
</evidence>
<sequence length="140" mass="15734">MIIAVVLGAAMMIVFGVWARIAPRSFAEFANFPNHEHFLHDAGVFQIGIGLMMLCAIWCRDVLTVVLAGFVFVNTFHAINHVMDRELGGTDWDWLALGVVSLIAAVGLVARLLQLRDKARDRSPQHREEEHRTTSAPERW</sequence>
<keyword evidence="1" id="KW-0812">Transmembrane</keyword>
<organism evidence="2 3">
    <name type="scientific">Mycolicibacterium elephantis</name>
    <dbReference type="NCBI Taxonomy" id="81858"/>
    <lineage>
        <taxon>Bacteria</taxon>
        <taxon>Bacillati</taxon>
        <taxon>Actinomycetota</taxon>
        <taxon>Actinomycetes</taxon>
        <taxon>Mycobacteriales</taxon>
        <taxon>Mycobacteriaceae</taxon>
        <taxon>Mycolicibacterium</taxon>
    </lineage>
</organism>